<protein>
    <recommendedName>
        <fullName evidence="1">CobQ/CobB/MinD/ParA nucleotide binding domain-containing protein</fullName>
    </recommendedName>
</protein>
<dbReference type="RefSeq" id="WP_105915886.1">
    <property type="nucleotide sequence ID" value="NZ_JBCGZY010000004.1"/>
</dbReference>
<evidence type="ECO:0000313" key="3">
    <source>
        <dbReference type="Proteomes" id="UP000238281"/>
    </source>
</evidence>
<dbReference type="InterPro" id="IPR002586">
    <property type="entry name" value="CobQ/CobB/MinD/ParA_Nub-bd_dom"/>
</dbReference>
<dbReference type="InterPro" id="IPR027417">
    <property type="entry name" value="P-loop_NTPase"/>
</dbReference>
<dbReference type="STRING" id="28198.GCA_001572855_01856"/>
<proteinExistence type="predicted"/>
<sequence>MKKENKSNSSNVHVVVNTKGGCGKSTCSSILATLLYLNNPNKKINLFELDDNNETKVDSKYIDSSSLTLKHTETIIDNINFNQLIDPDYISVLDSGGSGDSVIILNKLKEIDMVGNNFYIPINDDMEQFKNLFETVQFIRSFDCSAKITVILNRCITLEKKDVEKQFLVVFGSEELEIKNRLNHLKIDEVCFVPNAPILSILKNHYQISLLDFYLDSIDLVKNIDIYRLEWAKEGKEVFIANNKKYRIGKMAVELIENLEPIKKMLLKA</sequence>
<organism evidence="2 3">
    <name type="scientific">Aliarcobacter cryaerophilus</name>
    <dbReference type="NCBI Taxonomy" id="28198"/>
    <lineage>
        <taxon>Bacteria</taxon>
        <taxon>Pseudomonadati</taxon>
        <taxon>Campylobacterota</taxon>
        <taxon>Epsilonproteobacteria</taxon>
        <taxon>Campylobacterales</taxon>
        <taxon>Arcobacteraceae</taxon>
        <taxon>Aliarcobacter</taxon>
    </lineage>
</organism>
<dbReference type="Pfam" id="PF01656">
    <property type="entry name" value="CbiA"/>
    <property type="match status" value="1"/>
</dbReference>
<gene>
    <name evidence="2" type="ORF">CJ673_09180</name>
</gene>
<accession>A0A2S9T4S8</accession>
<feature type="domain" description="CobQ/CobB/MinD/ParA nucleotide binding" evidence="1">
    <location>
        <begin position="14"/>
        <end position="155"/>
    </location>
</feature>
<dbReference type="SUPFAM" id="SSF52540">
    <property type="entry name" value="P-loop containing nucleoside triphosphate hydrolases"/>
    <property type="match status" value="1"/>
</dbReference>
<dbReference type="Gene3D" id="3.40.50.300">
    <property type="entry name" value="P-loop containing nucleotide triphosphate hydrolases"/>
    <property type="match status" value="1"/>
</dbReference>
<dbReference type="Proteomes" id="UP000238281">
    <property type="component" value="Unassembled WGS sequence"/>
</dbReference>
<evidence type="ECO:0000313" key="2">
    <source>
        <dbReference type="EMBL" id="PRM93832.1"/>
    </source>
</evidence>
<name>A0A2S9T4S8_9BACT</name>
<reference evidence="2 3" key="1">
    <citation type="submission" date="2017-09" db="EMBL/GenBank/DDBJ databases">
        <title>Reassesment of A. cryaerophilus.</title>
        <authorList>
            <person name="Perez-Cataluna A."/>
            <person name="Collado L."/>
            <person name="Salgado O."/>
            <person name="Lefinanco V."/>
            <person name="Figueras M.J."/>
        </authorList>
    </citation>
    <scope>NUCLEOTIDE SEQUENCE [LARGE SCALE GENOMIC DNA]</scope>
    <source>
        <strain evidence="2 3">LMG 10210</strain>
    </source>
</reference>
<dbReference type="AlphaFoldDB" id="A0A2S9T4S8"/>
<dbReference type="EMBL" id="NXGE01000006">
    <property type="protein sequence ID" value="PRM93832.1"/>
    <property type="molecule type" value="Genomic_DNA"/>
</dbReference>
<evidence type="ECO:0000259" key="1">
    <source>
        <dbReference type="Pfam" id="PF01656"/>
    </source>
</evidence>
<comment type="caution">
    <text evidence="2">The sequence shown here is derived from an EMBL/GenBank/DDBJ whole genome shotgun (WGS) entry which is preliminary data.</text>
</comment>